<dbReference type="Proteomes" id="UP000663623">
    <property type="component" value="Chromosome"/>
</dbReference>
<evidence type="ECO:0000313" key="2">
    <source>
        <dbReference type="Proteomes" id="UP000663623"/>
    </source>
</evidence>
<keyword evidence="2" id="KW-1185">Reference proteome</keyword>
<dbReference type="InterPro" id="IPR025374">
    <property type="entry name" value="DUF4364"/>
</dbReference>
<dbReference type="RefSeq" id="WP_207181173.1">
    <property type="nucleotide sequence ID" value="NZ_AP024480.1"/>
</dbReference>
<accession>A0ABM7NKJ8</accession>
<gene>
    <name evidence="1" type="ORF">CaldiYA01_05940</name>
</gene>
<evidence type="ECO:0008006" key="3">
    <source>
        <dbReference type="Google" id="ProtNLM"/>
    </source>
</evidence>
<proteinExistence type="predicted"/>
<organism evidence="1 2">
    <name type="scientific">Caldicellulosiruptor diazotrophicus</name>
    <dbReference type="NCBI Taxonomy" id="2806205"/>
    <lineage>
        <taxon>Bacteria</taxon>
        <taxon>Bacillati</taxon>
        <taxon>Bacillota</taxon>
        <taxon>Bacillota incertae sedis</taxon>
        <taxon>Caldicellulosiruptorales</taxon>
        <taxon>Caldicellulosiruptoraceae</taxon>
        <taxon>Caldicellulosiruptor</taxon>
    </lineage>
</organism>
<sequence length="187" mass="22458">MSDEFNEIHTLAQNKLILLFFLSKIKIPIPIQQVDEFVLSTKYMNFFEYQQYLKELEAQKLIHKYDDEIRTYIEISQTGRDVLDILLDLLPKYTVEEIEEYIKKNYRKIKLNTEVYSDYKILSPTEYIVICSLREGNSILFEIKVNVPHVEIAKRICKNWNKNAETVYRLLFENLARNHEEPEKNQE</sequence>
<dbReference type="Pfam" id="PF14277">
    <property type="entry name" value="DUF4364"/>
    <property type="match status" value="1"/>
</dbReference>
<reference evidence="1 2" key="1">
    <citation type="submission" date="2021-02" db="EMBL/GenBank/DDBJ databases">
        <title>Nitrogen-fixing ability and nitrogen fixation related genes of thermophilic fermentative bacteria in the genus Caldicellulosiruptor.</title>
        <authorList>
            <person name="Chen Y."/>
            <person name="Nishihara A."/>
            <person name="Haruta S."/>
        </authorList>
    </citation>
    <scope>NUCLEOTIDE SEQUENCE [LARGE SCALE GENOMIC DNA]</scope>
    <source>
        <strain evidence="1 2">YA01</strain>
    </source>
</reference>
<protein>
    <recommendedName>
        <fullName evidence="3">DUF4364 family protein</fullName>
    </recommendedName>
</protein>
<evidence type="ECO:0000313" key="1">
    <source>
        <dbReference type="EMBL" id="BCS80634.1"/>
    </source>
</evidence>
<name>A0ABM7NKJ8_9FIRM</name>
<dbReference type="EMBL" id="AP024480">
    <property type="protein sequence ID" value="BCS80634.1"/>
    <property type="molecule type" value="Genomic_DNA"/>
</dbReference>